<dbReference type="HOGENOM" id="CLU_2412899_0_0_1"/>
<dbReference type="Proteomes" id="UP000030641">
    <property type="component" value="Unassembled WGS sequence"/>
</dbReference>
<reference evidence="1 2" key="1">
    <citation type="journal article" date="2014" name="BMC Genomics">
        <title>Genome sequencing of four Aureobasidium pullulans varieties: biotechnological potential, stress tolerance, and description of new species.</title>
        <authorList>
            <person name="Gostin Ar C."/>
            <person name="Ohm R.A."/>
            <person name="Kogej T."/>
            <person name="Sonjak S."/>
            <person name="Turk M."/>
            <person name="Zajc J."/>
            <person name="Zalar P."/>
            <person name="Grube M."/>
            <person name="Sun H."/>
            <person name="Han J."/>
            <person name="Sharma A."/>
            <person name="Chiniquy J."/>
            <person name="Ngan C.Y."/>
            <person name="Lipzen A."/>
            <person name="Barry K."/>
            <person name="Grigoriev I.V."/>
            <person name="Gunde-Cimerman N."/>
        </authorList>
    </citation>
    <scope>NUCLEOTIDE SEQUENCE [LARGE SCALE GENOMIC DNA]</scope>
    <source>
        <strain evidence="1 2">EXF-2481</strain>
    </source>
</reference>
<accession>A0A074YSF3</accession>
<dbReference type="GeneID" id="25362136"/>
<evidence type="ECO:0000313" key="1">
    <source>
        <dbReference type="EMBL" id="KER00664.1"/>
    </source>
</evidence>
<name>A0A074YSF3_AURSE</name>
<dbReference type="AlphaFoldDB" id="A0A074YSF3"/>
<dbReference type="EMBL" id="KL584749">
    <property type="protein sequence ID" value="KER00664.1"/>
    <property type="molecule type" value="Genomic_DNA"/>
</dbReference>
<keyword evidence="2" id="KW-1185">Reference proteome</keyword>
<protein>
    <submittedName>
        <fullName evidence="1">Uncharacterized protein</fullName>
    </submittedName>
</protein>
<gene>
    <name evidence="1" type="ORF">AUEXF2481DRAFT_150974</name>
</gene>
<organism evidence="1 2">
    <name type="scientific">Aureobasidium subglaciale (strain EXF-2481)</name>
    <name type="common">Aureobasidium pullulans var. subglaciale</name>
    <dbReference type="NCBI Taxonomy" id="1043005"/>
    <lineage>
        <taxon>Eukaryota</taxon>
        <taxon>Fungi</taxon>
        <taxon>Dikarya</taxon>
        <taxon>Ascomycota</taxon>
        <taxon>Pezizomycotina</taxon>
        <taxon>Dothideomycetes</taxon>
        <taxon>Dothideomycetidae</taxon>
        <taxon>Dothideales</taxon>
        <taxon>Saccotheciaceae</taxon>
        <taxon>Aureobasidium</taxon>
    </lineage>
</organism>
<sequence length="92" mass="10605">MPWAFGSQNFKWVSACLLSSQSLDSCIEMRSEMRSKIWGLLSLNLSTGHEDDVFGREKSLGADKRSQAITIRSKKLEHRLSAFFYSFQEKRI</sequence>
<evidence type="ECO:0000313" key="2">
    <source>
        <dbReference type="Proteomes" id="UP000030641"/>
    </source>
</evidence>
<dbReference type="InParanoid" id="A0A074YSF3"/>
<proteinExistence type="predicted"/>
<dbReference type="RefSeq" id="XP_013349179.1">
    <property type="nucleotide sequence ID" value="XM_013493725.1"/>
</dbReference>